<name>A0A6J7EAL6_9ZZZZ</name>
<sequence length="67" mass="7278">MPEGSLALLGLVRRVLTSGIKLVGASPKLAKRPKIDPRQADSTGKGTVLAWLEQRGAQRQTRNLRSE</sequence>
<evidence type="ECO:0000313" key="2">
    <source>
        <dbReference type="EMBL" id="CAB4878375.1"/>
    </source>
</evidence>
<dbReference type="AlphaFoldDB" id="A0A6J7EAL6"/>
<reference evidence="2" key="1">
    <citation type="submission" date="2020-05" db="EMBL/GenBank/DDBJ databases">
        <authorList>
            <person name="Chiriac C."/>
            <person name="Salcher M."/>
            <person name="Ghai R."/>
            <person name="Kavagutti S V."/>
        </authorList>
    </citation>
    <scope>NUCLEOTIDE SEQUENCE</scope>
</reference>
<dbReference type="EMBL" id="CAFBLK010000257">
    <property type="protein sequence ID" value="CAB4878375.1"/>
    <property type="molecule type" value="Genomic_DNA"/>
</dbReference>
<organism evidence="2">
    <name type="scientific">freshwater metagenome</name>
    <dbReference type="NCBI Taxonomy" id="449393"/>
    <lineage>
        <taxon>unclassified sequences</taxon>
        <taxon>metagenomes</taxon>
        <taxon>ecological metagenomes</taxon>
    </lineage>
</organism>
<evidence type="ECO:0000313" key="1">
    <source>
        <dbReference type="EMBL" id="CAB4784532.1"/>
    </source>
</evidence>
<proteinExistence type="predicted"/>
<gene>
    <name evidence="1" type="ORF">UFOPK2996_00001</name>
    <name evidence="2" type="ORF">UFOPK3317_01286</name>
</gene>
<dbReference type="EMBL" id="CAFAAH010000001">
    <property type="protein sequence ID" value="CAB4784532.1"/>
    <property type="molecule type" value="Genomic_DNA"/>
</dbReference>
<protein>
    <submittedName>
        <fullName evidence="2">Unannotated protein</fullName>
    </submittedName>
</protein>
<accession>A0A6J7EAL6</accession>